<dbReference type="GeneID" id="300581188"/>
<reference evidence="1 2" key="1">
    <citation type="submission" date="2018-01" db="EMBL/GenBank/DDBJ databases">
        <title>Genome characterization of the sugarcane-associated fungus Trichoderma ghanense CCMA-1212 and their application in lignocelulose bioconversion.</title>
        <authorList>
            <person name="Steindorff A.S."/>
            <person name="Mendes T.D."/>
            <person name="Vilela E.S.D."/>
            <person name="Rodrigues D.S."/>
            <person name="Formighieri E.F."/>
            <person name="Melo I.S."/>
            <person name="Favaro L.C.L."/>
        </authorList>
    </citation>
    <scope>NUCLEOTIDE SEQUENCE [LARGE SCALE GENOMIC DNA]</scope>
    <source>
        <strain evidence="1 2">CCMA-1212</strain>
    </source>
</reference>
<dbReference type="EMBL" id="PPTA01000019">
    <property type="protein sequence ID" value="TFA98473.1"/>
    <property type="molecule type" value="Genomic_DNA"/>
</dbReference>
<proteinExistence type="predicted"/>
<name>A0ABY2GRZ4_9HYPO</name>
<gene>
    <name evidence="1" type="ORF">CCMA1212_009665</name>
</gene>
<sequence length="116" mass="12842">MRIQISAGLVRQAQRGLSAHPPVLASGWWPRTYQSCRSQVSRVRLVTTSQQPLHSHSSLMRQPEHESSSARLISRHWKNGERVREGGGNGTARNGAAHRVASYENKAWTTGLGMGM</sequence>
<comment type="caution">
    <text evidence="1">The sequence shown here is derived from an EMBL/GenBank/DDBJ whole genome shotgun (WGS) entry which is preliminary data.</text>
</comment>
<protein>
    <submittedName>
        <fullName evidence="1">Uncharacterized protein</fullName>
    </submittedName>
</protein>
<keyword evidence="2" id="KW-1185">Reference proteome</keyword>
<evidence type="ECO:0000313" key="2">
    <source>
        <dbReference type="Proteomes" id="UP001642720"/>
    </source>
</evidence>
<dbReference type="Proteomes" id="UP001642720">
    <property type="component" value="Unassembled WGS sequence"/>
</dbReference>
<accession>A0ABY2GRZ4</accession>
<evidence type="ECO:0000313" key="1">
    <source>
        <dbReference type="EMBL" id="TFA98473.1"/>
    </source>
</evidence>
<dbReference type="RefSeq" id="XP_073554675.1">
    <property type="nucleotide sequence ID" value="XM_073706738.1"/>
</dbReference>
<organism evidence="1 2">
    <name type="scientific">Trichoderma ghanense</name>
    <dbReference type="NCBI Taxonomy" id="65468"/>
    <lineage>
        <taxon>Eukaryota</taxon>
        <taxon>Fungi</taxon>
        <taxon>Dikarya</taxon>
        <taxon>Ascomycota</taxon>
        <taxon>Pezizomycotina</taxon>
        <taxon>Sordariomycetes</taxon>
        <taxon>Hypocreomycetidae</taxon>
        <taxon>Hypocreales</taxon>
        <taxon>Hypocreaceae</taxon>
        <taxon>Trichoderma</taxon>
    </lineage>
</organism>